<keyword evidence="3" id="KW-0862">Zinc</keyword>
<sequence length="295" mass="33114">MACYYVVISSTHLRDGQLRSIKGVFRGPIGATEAGSEVKKGSCLYCELCDKQYERQQQYDNHTSSYDHHHRQRLKDLKQREFYRMLGSRRRRRDSELWPRSLHPERSSEHSVAGLGPMFRSTTVALDTAADEPDVFTSCTKDPVTTQVWSSTQRLSSVSSESDLPCTTSTDHETSQTNAGKPQQPHHCISPTPNHDAPPDATSNPHNRLWSDTRVSFALPKRHCVNQSAAVFLQTPKSKEKVTQTPPNMNHVDLDSSTDFKDPIADADTALKPTNEQNNDSPDNAKNPKNHSVAF</sequence>
<dbReference type="EMBL" id="JBBPFD010000013">
    <property type="protein sequence ID" value="KAK7901783.1"/>
    <property type="molecule type" value="Genomic_DNA"/>
</dbReference>
<feature type="region of interest" description="Disordered" evidence="4">
    <location>
        <begin position="236"/>
        <end position="295"/>
    </location>
</feature>
<dbReference type="GO" id="GO:0005634">
    <property type="term" value="C:nucleus"/>
    <property type="evidence" value="ECO:0007669"/>
    <property type="project" value="TreeGrafter"/>
</dbReference>
<evidence type="ECO:0000256" key="1">
    <source>
        <dbReference type="ARBA" id="ARBA00022723"/>
    </source>
</evidence>
<keyword evidence="2" id="KW-0863">Zinc-finger</keyword>
<feature type="compositionally biased region" description="Basic and acidic residues" evidence="4">
    <location>
        <begin position="93"/>
        <end position="109"/>
    </location>
</feature>
<keyword evidence="7" id="KW-1185">Reference proteome</keyword>
<dbReference type="InterPro" id="IPR052445">
    <property type="entry name" value="ZnF-G_patch_domain"/>
</dbReference>
<protein>
    <recommendedName>
        <fullName evidence="5">C2H2-type domain-containing protein</fullName>
    </recommendedName>
</protein>
<dbReference type="GO" id="GO:0008270">
    <property type="term" value="F:zinc ion binding"/>
    <property type="evidence" value="ECO:0007669"/>
    <property type="project" value="UniProtKB-KW"/>
</dbReference>
<evidence type="ECO:0000256" key="2">
    <source>
        <dbReference type="ARBA" id="ARBA00022771"/>
    </source>
</evidence>
<gene>
    <name evidence="6" type="ORF">WMY93_018552</name>
</gene>
<dbReference type="PANTHER" id="PTHR17614">
    <property type="entry name" value="ZINC FINGER-CONTAINING"/>
    <property type="match status" value="1"/>
</dbReference>
<feature type="domain" description="C2H2-type" evidence="5">
    <location>
        <begin position="46"/>
        <end position="68"/>
    </location>
</feature>
<comment type="caution">
    <text evidence="6">The sequence shown here is derived from an EMBL/GenBank/DDBJ whole genome shotgun (WGS) entry which is preliminary data.</text>
</comment>
<dbReference type="Gene3D" id="3.30.160.60">
    <property type="entry name" value="Classic Zinc Finger"/>
    <property type="match status" value="1"/>
</dbReference>
<dbReference type="PANTHER" id="PTHR17614:SF13">
    <property type="entry name" value="ZINC FINGER PROTEIN 804A"/>
    <property type="match status" value="1"/>
</dbReference>
<reference evidence="7" key="1">
    <citation type="submission" date="2024-04" db="EMBL/GenBank/DDBJ databases">
        <title>Salinicola lusitanus LLJ914,a marine bacterium isolated from the Okinawa Trough.</title>
        <authorList>
            <person name="Li J."/>
        </authorList>
    </citation>
    <scope>NUCLEOTIDE SEQUENCE [LARGE SCALE GENOMIC DNA]</scope>
</reference>
<evidence type="ECO:0000313" key="6">
    <source>
        <dbReference type="EMBL" id="KAK7901783.1"/>
    </source>
</evidence>
<proteinExistence type="predicted"/>
<keyword evidence="1" id="KW-0479">Metal-binding</keyword>
<evidence type="ECO:0000259" key="5">
    <source>
        <dbReference type="PROSITE" id="PS00028"/>
    </source>
</evidence>
<feature type="compositionally biased region" description="Polar residues" evidence="4">
    <location>
        <begin position="150"/>
        <end position="181"/>
    </location>
</feature>
<dbReference type="InterPro" id="IPR013087">
    <property type="entry name" value="Znf_C2H2_type"/>
</dbReference>
<feature type="compositionally biased region" description="Basic and acidic residues" evidence="4">
    <location>
        <begin position="252"/>
        <end position="264"/>
    </location>
</feature>
<evidence type="ECO:0000256" key="4">
    <source>
        <dbReference type="SAM" id="MobiDB-lite"/>
    </source>
</evidence>
<feature type="region of interest" description="Disordered" evidence="4">
    <location>
        <begin position="150"/>
        <end position="208"/>
    </location>
</feature>
<dbReference type="SUPFAM" id="SSF57667">
    <property type="entry name" value="beta-beta-alpha zinc fingers"/>
    <property type="match status" value="1"/>
</dbReference>
<feature type="compositionally biased region" description="Polar residues" evidence="4">
    <location>
        <begin position="272"/>
        <end position="284"/>
    </location>
</feature>
<accession>A0AAW0NKH0</accession>
<feature type="region of interest" description="Disordered" evidence="4">
    <location>
        <begin position="93"/>
        <end position="115"/>
    </location>
</feature>
<dbReference type="AlphaFoldDB" id="A0AAW0NKH0"/>
<organism evidence="6 7">
    <name type="scientific">Mugilogobius chulae</name>
    <name type="common">yellowstripe goby</name>
    <dbReference type="NCBI Taxonomy" id="88201"/>
    <lineage>
        <taxon>Eukaryota</taxon>
        <taxon>Metazoa</taxon>
        <taxon>Chordata</taxon>
        <taxon>Craniata</taxon>
        <taxon>Vertebrata</taxon>
        <taxon>Euteleostomi</taxon>
        <taxon>Actinopterygii</taxon>
        <taxon>Neopterygii</taxon>
        <taxon>Teleostei</taxon>
        <taxon>Neoteleostei</taxon>
        <taxon>Acanthomorphata</taxon>
        <taxon>Gobiaria</taxon>
        <taxon>Gobiiformes</taxon>
        <taxon>Gobioidei</taxon>
        <taxon>Gobiidae</taxon>
        <taxon>Gobionellinae</taxon>
        <taxon>Mugilogobius</taxon>
    </lineage>
</organism>
<dbReference type="InterPro" id="IPR036236">
    <property type="entry name" value="Znf_C2H2_sf"/>
</dbReference>
<evidence type="ECO:0000313" key="7">
    <source>
        <dbReference type="Proteomes" id="UP001460270"/>
    </source>
</evidence>
<dbReference type="PROSITE" id="PS00028">
    <property type="entry name" value="ZINC_FINGER_C2H2_1"/>
    <property type="match status" value="1"/>
</dbReference>
<dbReference type="Proteomes" id="UP001460270">
    <property type="component" value="Unassembled WGS sequence"/>
</dbReference>
<name>A0AAW0NKH0_9GOBI</name>
<evidence type="ECO:0000256" key="3">
    <source>
        <dbReference type="ARBA" id="ARBA00022833"/>
    </source>
</evidence>